<dbReference type="VEuPathDB" id="MicrosporidiaDB:EHP00_1113"/>
<evidence type="ECO:0000313" key="2">
    <source>
        <dbReference type="Proteomes" id="UP000192758"/>
    </source>
</evidence>
<gene>
    <name evidence="1" type="ORF">EHP00_1113</name>
</gene>
<dbReference type="Proteomes" id="UP000192758">
    <property type="component" value="Unassembled WGS sequence"/>
</dbReference>
<dbReference type="OrthoDB" id="2192877at2759"/>
<organism evidence="1 2">
    <name type="scientific">Ecytonucleospora hepatopenaei</name>
    <dbReference type="NCBI Taxonomy" id="646526"/>
    <lineage>
        <taxon>Eukaryota</taxon>
        <taxon>Fungi</taxon>
        <taxon>Fungi incertae sedis</taxon>
        <taxon>Microsporidia</taxon>
        <taxon>Enterocytozoonidae</taxon>
        <taxon>Ecytonucleospora</taxon>
    </lineage>
</organism>
<proteinExistence type="predicted"/>
<accession>A0A1W0E4Y4</accession>
<evidence type="ECO:0000313" key="1">
    <source>
        <dbReference type="EMBL" id="OQS54281.1"/>
    </source>
</evidence>
<dbReference type="EMBL" id="MNPJ01000021">
    <property type="protein sequence ID" value="OQS54281.1"/>
    <property type="molecule type" value="Genomic_DNA"/>
</dbReference>
<comment type="caution">
    <text evidence="1">The sequence shown here is derived from an EMBL/GenBank/DDBJ whole genome shotgun (WGS) entry which is preliminary data.</text>
</comment>
<evidence type="ECO:0008006" key="3">
    <source>
        <dbReference type="Google" id="ProtNLM"/>
    </source>
</evidence>
<reference evidence="1 2" key="1">
    <citation type="journal article" date="2017" name="Environ. Microbiol.">
        <title>Decay of the glycolytic pathway and adaptation to intranuclear parasitism within Enterocytozoonidae microsporidia.</title>
        <authorList>
            <person name="Wiredu Boakye D."/>
            <person name="Jaroenlak P."/>
            <person name="Prachumwat A."/>
            <person name="Williams T.A."/>
            <person name="Bateman K.S."/>
            <person name="Itsathitphaisarn O."/>
            <person name="Sritunyalucksana K."/>
            <person name="Paszkiewicz K.H."/>
            <person name="Moore K.A."/>
            <person name="Stentiford G.D."/>
            <person name="Williams B.A."/>
        </authorList>
    </citation>
    <scope>NUCLEOTIDE SEQUENCE [LARGE SCALE GENOMIC DNA]</scope>
    <source>
        <strain evidence="1 2">TH1</strain>
    </source>
</reference>
<keyword evidence="2" id="KW-1185">Reference proteome</keyword>
<sequence length="99" mass="11827">MLFLNTSLVQISTLLQYKLRNLKNFIKSINDQIKNIYERFTDRIGGSKKIVKIDESKFGKRKYNKGHHVERVWVLGMVERTPERRMVFISVKNRNKETL</sequence>
<protein>
    <recommendedName>
        <fullName evidence="3">ISXO2-like transposase domain-containing protein</fullName>
    </recommendedName>
</protein>
<name>A0A1W0E4Y4_9MICR</name>
<dbReference type="AlphaFoldDB" id="A0A1W0E4Y4"/>